<evidence type="ECO:0000256" key="6">
    <source>
        <dbReference type="PROSITE-ProRule" id="PRU00708"/>
    </source>
</evidence>
<sequence>MFDVEKVLQKEFKAWRRSPQRATAALRRWAPQLGAARLVQLLGAMKQTSLETNVYHFGAAISACASWLTALELLKFMKLQQVQPNVVVYGGAIGLCDWPMALHLLDQMHQDQAFFTTDRWSHPPSFVEVAPNVVVYNAAIKAADWMHACALLEQMHQELVQPDVVTYNSLLRSCNGQWSLKLLQQMKRKKLWPDLVSYNTAMDVLQKSSSWREALEMWRTMPPSPDVVTMNTAMLALVKGSRWPDALVVLRSMPEKHLSPSFISYNIAIKACEEGGRWDVASELLSSMARRRLKVTRISYNSFLSVLQKCGQWQLALEILGSVPGGPDTVSFNAVMSACERVGQWRFTLQLLRQMQQDQAPPDEVSYSAAISACDKVGQWEVALHLLSSMALARVAIDLIACNSAMAACSRAGEWPHALQLLRCMADFLIEADAASYNAVACECRAWPLVVAIVAEMLDEAVRPNSITVTTAMASIEAAEAWSVALELIRLGAVRSSADAMDLAVVACCQAGAWPEALRLLDATPSSAGSAQSGSSPGLSALLMVCEQEHLKELQASLLTRAASAMVDGTALARVVQAEPNLLGSRVGRGPTELREQLLPTLLRTEDFTRTKLYSKELLLLRSVLVADPSPASALEAMDSLGRSLGEAGVWAKFAGGAKSSTLCAAAAGICGREPLVLEIGTYCGYSAISLAALGAQVVTVEMDPFLVGIARCVLAHVGLSSRVSVFTGHSKLLLPRLRRISGANGYKLIFMDRWGAQYPEDLMLIEELGLLSLGGVLVADNVLRTVAAEFLWRVCKQDPGKYETMILPVTEVSEASDEDWMSVSVHTAAAGPGQSPTVIAGESDRSLPGQWMELQKRSELMRVRTTNSFVSKSEIQEVKEQAKKIFLMSSVGPS</sequence>
<dbReference type="InterPro" id="IPR002935">
    <property type="entry name" value="SAM_O-MeTrfase"/>
</dbReference>
<dbReference type="PANTHER" id="PTHR47936:SF1">
    <property type="entry name" value="PENTATRICOPEPTIDE REPEAT-CONTAINING PROTEIN GUN1, CHLOROPLASTIC"/>
    <property type="match status" value="1"/>
</dbReference>
<dbReference type="InterPro" id="IPR029063">
    <property type="entry name" value="SAM-dependent_MTases_sf"/>
</dbReference>
<gene>
    <name evidence="7" type="ORF">CCMP2556_LOCUS51407</name>
</gene>
<evidence type="ECO:0000313" key="7">
    <source>
        <dbReference type="EMBL" id="CAK9110621.1"/>
    </source>
</evidence>
<dbReference type="PROSITE" id="PS51375">
    <property type="entry name" value="PPR"/>
    <property type="match status" value="3"/>
</dbReference>
<proteinExistence type="inferred from homology"/>
<feature type="repeat" description="PPR" evidence="6">
    <location>
        <begin position="261"/>
        <end position="295"/>
    </location>
</feature>
<dbReference type="Gene3D" id="1.25.40.10">
    <property type="entry name" value="Tetratricopeptide repeat domain"/>
    <property type="match status" value="3"/>
</dbReference>
<name>A0ABP0SE19_9DINO</name>
<reference evidence="7 8" key="1">
    <citation type="submission" date="2024-02" db="EMBL/GenBank/DDBJ databases">
        <authorList>
            <person name="Chen Y."/>
            <person name="Shah S."/>
            <person name="Dougan E. K."/>
            <person name="Thang M."/>
            <person name="Chan C."/>
        </authorList>
    </citation>
    <scope>NUCLEOTIDE SEQUENCE [LARGE SCALE GENOMIC DNA]</scope>
</reference>
<evidence type="ECO:0000256" key="4">
    <source>
        <dbReference type="ARBA" id="ARBA00022737"/>
    </source>
</evidence>
<feature type="repeat" description="PPR" evidence="6">
    <location>
        <begin position="328"/>
        <end position="362"/>
    </location>
</feature>
<comment type="similarity">
    <text evidence="5">Belongs to the class I-like SAM-binding methyltransferase superfamily. Cation-dependent O-methyltransferase family.</text>
</comment>
<feature type="repeat" description="PPR" evidence="6">
    <location>
        <begin position="226"/>
        <end position="260"/>
    </location>
</feature>
<evidence type="ECO:0000256" key="2">
    <source>
        <dbReference type="ARBA" id="ARBA00022679"/>
    </source>
</evidence>
<dbReference type="Proteomes" id="UP001642484">
    <property type="component" value="Unassembled WGS sequence"/>
</dbReference>
<accession>A0ABP0SE19</accession>
<protein>
    <recommendedName>
        <fullName evidence="9">Catechol O-methyltransferase</fullName>
    </recommendedName>
</protein>
<keyword evidence="1" id="KW-0489">Methyltransferase</keyword>
<keyword evidence="3" id="KW-0949">S-adenosyl-L-methionine</keyword>
<evidence type="ECO:0000313" key="8">
    <source>
        <dbReference type="Proteomes" id="UP001642484"/>
    </source>
</evidence>
<evidence type="ECO:0008006" key="9">
    <source>
        <dbReference type="Google" id="ProtNLM"/>
    </source>
</evidence>
<dbReference type="InterPro" id="IPR011990">
    <property type="entry name" value="TPR-like_helical_dom_sf"/>
</dbReference>
<dbReference type="Pfam" id="PF13812">
    <property type="entry name" value="PPR_3"/>
    <property type="match status" value="1"/>
</dbReference>
<dbReference type="Pfam" id="PF01535">
    <property type="entry name" value="PPR"/>
    <property type="match status" value="2"/>
</dbReference>
<keyword evidence="4" id="KW-0677">Repeat</keyword>
<dbReference type="SUPFAM" id="SSF53335">
    <property type="entry name" value="S-adenosyl-L-methionine-dependent methyltransferases"/>
    <property type="match status" value="1"/>
</dbReference>
<evidence type="ECO:0000256" key="5">
    <source>
        <dbReference type="ARBA" id="ARBA00023453"/>
    </source>
</evidence>
<keyword evidence="8" id="KW-1185">Reference proteome</keyword>
<organism evidence="7 8">
    <name type="scientific">Durusdinium trenchii</name>
    <dbReference type="NCBI Taxonomy" id="1381693"/>
    <lineage>
        <taxon>Eukaryota</taxon>
        <taxon>Sar</taxon>
        <taxon>Alveolata</taxon>
        <taxon>Dinophyceae</taxon>
        <taxon>Suessiales</taxon>
        <taxon>Symbiodiniaceae</taxon>
        <taxon>Durusdinium</taxon>
    </lineage>
</organism>
<dbReference type="EMBL" id="CAXAMN010027417">
    <property type="protein sequence ID" value="CAK9110621.1"/>
    <property type="molecule type" value="Genomic_DNA"/>
</dbReference>
<dbReference type="Gene3D" id="3.40.50.150">
    <property type="entry name" value="Vaccinia Virus protein VP39"/>
    <property type="match status" value="1"/>
</dbReference>
<evidence type="ECO:0000256" key="1">
    <source>
        <dbReference type="ARBA" id="ARBA00022603"/>
    </source>
</evidence>
<dbReference type="CDD" id="cd02440">
    <property type="entry name" value="AdoMet_MTases"/>
    <property type="match status" value="1"/>
</dbReference>
<dbReference type="Pfam" id="PF13041">
    <property type="entry name" value="PPR_2"/>
    <property type="match status" value="2"/>
</dbReference>
<evidence type="ECO:0000256" key="3">
    <source>
        <dbReference type="ARBA" id="ARBA00022691"/>
    </source>
</evidence>
<dbReference type="PANTHER" id="PTHR47936">
    <property type="entry name" value="PPR_LONG DOMAIN-CONTAINING PROTEIN"/>
    <property type="match status" value="1"/>
</dbReference>
<comment type="caution">
    <text evidence="7">The sequence shown here is derived from an EMBL/GenBank/DDBJ whole genome shotgun (WGS) entry which is preliminary data.</text>
</comment>
<dbReference type="InterPro" id="IPR002885">
    <property type="entry name" value="PPR_rpt"/>
</dbReference>
<keyword evidence="2" id="KW-0808">Transferase</keyword>
<dbReference type="Pfam" id="PF01596">
    <property type="entry name" value="Methyltransf_3"/>
    <property type="match status" value="1"/>
</dbReference>